<proteinExistence type="predicted"/>
<name>A0A4S2N3F8_9PEZI</name>
<accession>A0A4S2N3F8</accession>
<evidence type="ECO:0008006" key="3">
    <source>
        <dbReference type="Google" id="ProtNLM"/>
    </source>
</evidence>
<keyword evidence="2" id="KW-1185">Reference proteome</keyword>
<evidence type="ECO:0000313" key="1">
    <source>
        <dbReference type="EMBL" id="TGZ83718.1"/>
    </source>
</evidence>
<protein>
    <recommendedName>
        <fullName evidence="3">Mitochondrial ATPase inhibitor</fullName>
    </recommendedName>
</protein>
<dbReference type="OrthoDB" id="529205at2759"/>
<dbReference type="AlphaFoldDB" id="A0A4S2N3F8"/>
<reference evidence="1 2" key="1">
    <citation type="submission" date="2019-04" db="EMBL/GenBank/DDBJ databases">
        <title>Comparative genomics and transcriptomics to analyze fruiting body development in filamentous ascomycetes.</title>
        <authorList>
            <consortium name="DOE Joint Genome Institute"/>
            <person name="Lutkenhaus R."/>
            <person name="Traeger S."/>
            <person name="Breuer J."/>
            <person name="Kuo A."/>
            <person name="Lipzen A."/>
            <person name="Pangilinan J."/>
            <person name="Dilworth D."/>
            <person name="Sandor L."/>
            <person name="Poggeler S."/>
            <person name="Barry K."/>
            <person name="Grigoriev I.V."/>
            <person name="Nowrousian M."/>
        </authorList>
    </citation>
    <scope>NUCLEOTIDE SEQUENCE [LARGE SCALE GENOMIC DNA]</scope>
    <source>
        <strain evidence="1 2">CBS 389.68</strain>
    </source>
</reference>
<dbReference type="InParanoid" id="A0A4S2N3F8"/>
<organism evidence="1 2">
    <name type="scientific">Ascodesmis nigricans</name>
    <dbReference type="NCBI Taxonomy" id="341454"/>
    <lineage>
        <taxon>Eukaryota</taxon>
        <taxon>Fungi</taxon>
        <taxon>Dikarya</taxon>
        <taxon>Ascomycota</taxon>
        <taxon>Pezizomycotina</taxon>
        <taxon>Pezizomycetes</taxon>
        <taxon>Pezizales</taxon>
        <taxon>Ascodesmidaceae</taxon>
        <taxon>Ascodesmis</taxon>
    </lineage>
</organism>
<sequence length="111" mass="12305">MSFVIKSSPAGRTALGARLHISGFSSSARRLVGGATRHNNDPDVLEKGKQDILRKHSKGSNEEPHWHEELASDAEAFVKAQRDEIEGANDQFRKLQEKTARVGKEIGKEKK</sequence>
<dbReference type="Proteomes" id="UP000298138">
    <property type="component" value="Unassembled WGS sequence"/>
</dbReference>
<gene>
    <name evidence="1" type="ORF">EX30DRAFT_89815</name>
</gene>
<evidence type="ECO:0000313" key="2">
    <source>
        <dbReference type="Proteomes" id="UP000298138"/>
    </source>
</evidence>
<dbReference type="EMBL" id="ML220113">
    <property type="protein sequence ID" value="TGZ83718.1"/>
    <property type="molecule type" value="Genomic_DNA"/>
</dbReference>